<reference evidence="5 6" key="1">
    <citation type="submission" date="2019-02" db="EMBL/GenBank/DDBJ databases">
        <title>Isolation and identification of novel species under the genus Muribaculum.</title>
        <authorList>
            <person name="Miyake S."/>
            <person name="Ding Y."/>
            <person name="Low A."/>
            <person name="Soh M."/>
            <person name="Seedorf H."/>
        </authorList>
    </citation>
    <scope>NUCLEOTIDE SEQUENCE [LARGE SCALE GENOMIC DNA]</scope>
    <source>
        <strain evidence="5 6">TLL-A3</strain>
    </source>
</reference>
<dbReference type="GO" id="GO:0003677">
    <property type="term" value="F:DNA binding"/>
    <property type="evidence" value="ECO:0007669"/>
    <property type="project" value="UniProtKB-KW"/>
</dbReference>
<name>A0A4Z0V807_9BACT</name>
<protein>
    <submittedName>
        <fullName evidence="5">Response regulator transcription factor</fullName>
    </submittedName>
</protein>
<accession>A0A4Z0V807</accession>
<dbReference type="Pfam" id="PF00196">
    <property type="entry name" value="GerE"/>
    <property type="match status" value="1"/>
</dbReference>
<dbReference type="PANTHER" id="PTHR44688">
    <property type="entry name" value="DNA-BINDING TRANSCRIPTIONAL ACTIVATOR DEVR_DOSR"/>
    <property type="match status" value="1"/>
</dbReference>
<dbReference type="CDD" id="cd06170">
    <property type="entry name" value="LuxR_C_like"/>
    <property type="match status" value="1"/>
</dbReference>
<dbReference type="PROSITE" id="PS00622">
    <property type="entry name" value="HTH_LUXR_1"/>
    <property type="match status" value="1"/>
</dbReference>
<dbReference type="Proteomes" id="UP000297635">
    <property type="component" value="Unassembled WGS sequence"/>
</dbReference>
<evidence type="ECO:0000259" key="4">
    <source>
        <dbReference type="PROSITE" id="PS50043"/>
    </source>
</evidence>
<evidence type="ECO:0000256" key="3">
    <source>
        <dbReference type="ARBA" id="ARBA00023163"/>
    </source>
</evidence>
<keyword evidence="1" id="KW-0805">Transcription regulation</keyword>
<evidence type="ECO:0000313" key="5">
    <source>
        <dbReference type="EMBL" id="TGG39538.1"/>
    </source>
</evidence>
<gene>
    <name evidence="5" type="ORF">EZ315_02020</name>
</gene>
<evidence type="ECO:0000313" key="6">
    <source>
        <dbReference type="Proteomes" id="UP000297635"/>
    </source>
</evidence>
<dbReference type="SMART" id="SM00421">
    <property type="entry name" value="HTH_LUXR"/>
    <property type="match status" value="1"/>
</dbReference>
<keyword evidence="3" id="KW-0804">Transcription</keyword>
<dbReference type="AlphaFoldDB" id="A0A4Z0V807"/>
<dbReference type="PRINTS" id="PR00038">
    <property type="entry name" value="HTHLUXR"/>
</dbReference>
<evidence type="ECO:0000256" key="2">
    <source>
        <dbReference type="ARBA" id="ARBA00023125"/>
    </source>
</evidence>
<dbReference type="GeneID" id="82148550"/>
<dbReference type="InterPro" id="IPR000792">
    <property type="entry name" value="Tscrpt_reg_LuxR_C"/>
</dbReference>
<comment type="caution">
    <text evidence="5">The sequence shown here is derived from an EMBL/GenBank/DDBJ whole genome shotgun (WGS) entry which is preliminary data.</text>
</comment>
<evidence type="ECO:0000256" key="1">
    <source>
        <dbReference type="ARBA" id="ARBA00023015"/>
    </source>
</evidence>
<dbReference type="GO" id="GO:0006355">
    <property type="term" value="P:regulation of DNA-templated transcription"/>
    <property type="evidence" value="ECO:0007669"/>
    <property type="project" value="InterPro"/>
</dbReference>
<dbReference type="PANTHER" id="PTHR44688:SF16">
    <property type="entry name" value="DNA-BINDING TRANSCRIPTIONAL ACTIVATOR DEVR_DOSR"/>
    <property type="match status" value="1"/>
</dbReference>
<keyword evidence="6" id="KW-1185">Reference proteome</keyword>
<dbReference type="SUPFAM" id="SSF46894">
    <property type="entry name" value="C-terminal effector domain of the bipartite response regulators"/>
    <property type="match status" value="1"/>
</dbReference>
<dbReference type="Gene3D" id="1.10.10.10">
    <property type="entry name" value="Winged helix-like DNA-binding domain superfamily/Winged helix DNA-binding domain"/>
    <property type="match status" value="1"/>
</dbReference>
<dbReference type="InterPro" id="IPR016032">
    <property type="entry name" value="Sig_transdc_resp-reg_C-effctor"/>
</dbReference>
<dbReference type="InterPro" id="IPR036388">
    <property type="entry name" value="WH-like_DNA-bd_sf"/>
</dbReference>
<proteinExistence type="predicted"/>
<dbReference type="PROSITE" id="PS50043">
    <property type="entry name" value="HTH_LUXR_2"/>
    <property type="match status" value="1"/>
</dbReference>
<keyword evidence="2" id="KW-0238">DNA-binding</keyword>
<feature type="domain" description="HTH luxR-type" evidence="4">
    <location>
        <begin position="116"/>
        <end position="181"/>
    </location>
</feature>
<dbReference type="EMBL" id="SJSA01000001">
    <property type="protein sequence ID" value="TGG39538.1"/>
    <property type="molecule type" value="Genomic_DNA"/>
</dbReference>
<organism evidence="5 6">
    <name type="scientific">Duncaniella freteri</name>
    <dbReference type="NCBI Taxonomy" id="2530391"/>
    <lineage>
        <taxon>Bacteria</taxon>
        <taxon>Pseudomonadati</taxon>
        <taxon>Bacteroidota</taxon>
        <taxon>Bacteroidia</taxon>
        <taxon>Bacteroidales</taxon>
        <taxon>Muribaculaceae</taxon>
        <taxon>Duncaniella</taxon>
    </lineage>
</organism>
<sequence length="190" mass="20588">MRNHTIALLLSSPVITEGVKAVLRGITGVTFLEITPEAKEPHPASEKIAAAHPSLTIVDIFTAQTCQPDTPTLLLTSAQIPDTSTRCHTATVSIYEPAEALREKIRQLLQPSDREETSRGNDLSPREKEVILGIVKGLANKEIAAEMNVSVNTIMTHRRNIAAKLQIHSPAGLTIFAIATGMIKIDDVKI</sequence>
<dbReference type="RefSeq" id="WP_135470168.1">
    <property type="nucleotide sequence ID" value="NZ_CASJDB010000087.1"/>
</dbReference>